<name>A0A432WYQ9_9GAMM</name>
<evidence type="ECO:0000259" key="2">
    <source>
        <dbReference type="Pfam" id="PF06580"/>
    </source>
</evidence>
<proteinExistence type="predicted"/>
<organism evidence="3 4">
    <name type="scientific">Aliidiomarina taiwanensis</name>
    <dbReference type="NCBI Taxonomy" id="946228"/>
    <lineage>
        <taxon>Bacteria</taxon>
        <taxon>Pseudomonadati</taxon>
        <taxon>Pseudomonadota</taxon>
        <taxon>Gammaproteobacteria</taxon>
        <taxon>Alteromonadales</taxon>
        <taxon>Idiomarinaceae</taxon>
        <taxon>Aliidiomarina</taxon>
    </lineage>
</organism>
<dbReference type="GO" id="GO:0000155">
    <property type="term" value="F:phosphorelay sensor kinase activity"/>
    <property type="evidence" value="ECO:0007669"/>
    <property type="project" value="InterPro"/>
</dbReference>
<accession>A0A432WYQ9</accession>
<keyword evidence="1" id="KW-0812">Transmembrane</keyword>
<dbReference type="InterPro" id="IPR050640">
    <property type="entry name" value="Bact_2-comp_sensor_kinase"/>
</dbReference>
<dbReference type="Pfam" id="PF06580">
    <property type="entry name" value="His_kinase"/>
    <property type="match status" value="1"/>
</dbReference>
<dbReference type="OrthoDB" id="2514702at2"/>
<dbReference type="PANTHER" id="PTHR34220:SF7">
    <property type="entry name" value="SENSOR HISTIDINE KINASE YPDA"/>
    <property type="match status" value="1"/>
</dbReference>
<evidence type="ECO:0000313" key="3">
    <source>
        <dbReference type="EMBL" id="RUO38928.1"/>
    </source>
</evidence>
<feature type="transmembrane region" description="Helical" evidence="1">
    <location>
        <begin position="37"/>
        <end position="57"/>
    </location>
</feature>
<dbReference type="InterPro" id="IPR036890">
    <property type="entry name" value="HATPase_C_sf"/>
</dbReference>
<feature type="domain" description="Signal transduction histidine kinase internal region" evidence="2">
    <location>
        <begin position="155"/>
        <end position="237"/>
    </location>
</feature>
<dbReference type="SUPFAM" id="SSF55874">
    <property type="entry name" value="ATPase domain of HSP90 chaperone/DNA topoisomerase II/histidine kinase"/>
    <property type="match status" value="1"/>
</dbReference>
<dbReference type="GO" id="GO:0016020">
    <property type="term" value="C:membrane"/>
    <property type="evidence" value="ECO:0007669"/>
    <property type="project" value="InterPro"/>
</dbReference>
<reference evidence="3 4" key="1">
    <citation type="journal article" date="2011" name="Front. Microbiol.">
        <title>Genomic signatures of strain selection and enhancement in Bacillus atrophaeus var. globigii, a historical biowarfare simulant.</title>
        <authorList>
            <person name="Gibbons H.S."/>
            <person name="Broomall S.M."/>
            <person name="McNew L.A."/>
            <person name="Daligault H."/>
            <person name="Chapman C."/>
            <person name="Bruce D."/>
            <person name="Karavis M."/>
            <person name="Krepps M."/>
            <person name="McGregor P.A."/>
            <person name="Hong C."/>
            <person name="Park K.H."/>
            <person name="Akmal A."/>
            <person name="Feldman A."/>
            <person name="Lin J.S."/>
            <person name="Chang W.E."/>
            <person name="Higgs B.W."/>
            <person name="Demirev P."/>
            <person name="Lindquist J."/>
            <person name="Liem A."/>
            <person name="Fochler E."/>
            <person name="Read T.D."/>
            <person name="Tapia R."/>
            <person name="Johnson S."/>
            <person name="Bishop-Lilly K.A."/>
            <person name="Detter C."/>
            <person name="Han C."/>
            <person name="Sozhamannan S."/>
            <person name="Rosenzweig C.N."/>
            <person name="Skowronski E.W."/>
        </authorList>
    </citation>
    <scope>NUCLEOTIDE SEQUENCE [LARGE SCALE GENOMIC DNA]</scope>
    <source>
        <strain evidence="3 4">AIT1</strain>
    </source>
</reference>
<feature type="transmembrane region" description="Helical" evidence="1">
    <location>
        <begin position="7"/>
        <end position="31"/>
    </location>
</feature>
<dbReference type="Gene3D" id="3.30.565.10">
    <property type="entry name" value="Histidine kinase-like ATPase, C-terminal domain"/>
    <property type="match status" value="1"/>
</dbReference>
<keyword evidence="4" id="KW-1185">Reference proteome</keyword>
<dbReference type="Proteomes" id="UP000286976">
    <property type="component" value="Unassembled WGS sequence"/>
</dbReference>
<dbReference type="RefSeq" id="WP_126758041.1">
    <property type="nucleotide sequence ID" value="NZ_PIPQ01000008.1"/>
</dbReference>
<evidence type="ECO:0000313" key="4">
    <source>
        <dbReference type="Proteomes" id="UP000286976"/>
    </source>
</evidence>
<dbReference type="EMBL" id="PIPQ01000008">
    <property type="protein sequence ID" value="RUO38928.1"/>
    <property type="molecule type" value="Genomic_DNA"/>
</dbReference>
<protein>
    <submittedName>
        <fullName evidence="3">Transcriptional regulator</fullName>
    </submittedName>
</protein>
<dbReference type="AlphaFoldDB" id="A0A432WYQ9"/>
<evidence type="ECO:0000256" key="1">
    <source>
        <dbReference type="SAM" id="Phobius"/>
    </source>
</evidence>
<comment type="caution">
    <text evidence="3">The sequence shown here is derived from an EMBL/GenBank/DDBJ whole genome shotgun (WGS) entry which is preliminary data.</text>
</comment>
<dbReference type="InterPro" id="IPR010559">
    <property type="entry name" value="Sig_transdc_His_kin_internal"/>
</dbReference>
<keyword evidence="1" id="KW-1133">Transmembrane helix</keyword>
<dbReference type="PANTHER" id="PTHR34220">
    <property type="entry name" value="SENSOR HISTIDINE KINASE YPDA"/>
    <property type="match status" value="1"/>
</dbReference>
<keyword evidence="1" id="KW-0472">Membrane</keyword>
<sequence>MEQRFYWLYQLLGWSIAGLIISLSLFVSGFFDWTELVFVSVLISSAALFSHGMRYLFKRVIVQFPLGIQLVYFATMSGLGAGVAASTLVFVFYLFVQTGMIDPVGPGQWGRVIRHIFFGNAVNMFGALLLWSAFYVSIVKARQLGEAKEALASSQLQALSQQLNPHFLFNMLNNIRALILENPQRARDALARLADMLRYSLQQGSEGKLQAKVPLLEELAIADEYVALCKIQFEQRLQYEVHVDDRAKDAVLPRLLIQLCIENAIKHGIEQLREGGTIKLEVQHVGETLCLSFYNPCPAYENLRKSRKDTGIGLKNIRERLKLLYGESRSSLRFDRRIEGKRGIAEVHIRLPYEKE</sequence>
<feature type="transmembrane region" description="Helical" evidence="1">
    <location>
        <begin position="116"/>
        <end position="138"/>
    </location>
</feature>
<gene>
    <name evidence="3" type="ORF">CWE15_10525</name>
</gene>
<feature type="transmembrane region" description="Helical" evidence="1">
    <location>
        <begin position="69"/>
        <end position="96"/>
    </location>
</feature>